<dbReference type="AlphaFoldDB" id="A0A6V7R2F0"/>
<name>A0A6V7R2F0_9STAP</name>
<keyword evidence="2" id="KW-0813">Transport</keyword>
<dbReference type="InterPro" id="IPR050763">
    <property type="entry name" value="ABC_transporter_ATP-binding"/>
</dbReference>
<dbReference type="InterPro" id="IPR003439">
    <property type="entry name" value="ABC_transporter-like_ATP-bd"/>
</dbReference>
<reference evidence="6 7" key="1">
    <citation type="submission" date="2020-07" db="EMBL/GenBank/DDBJ databases">
        <authorList>
            <person name="Criscuolo A."/>
        </authorList>
    </citation>
    <scope>NUCLEOTIDE SEQUENCE [LARGE SCALE GENOMIC DNA]</scope>
    <source>
        <strain evidence="6">CIP111649</strain>
    </source>
</reference>
<keyword evidence="4 6" id="KW-0067">ATP-binding</keyword>
<keyword evidence="7" id="KW-1185">Reference proteome</keyword>
<dbReference type="PROSITE" id="PS00211">
    <property type="entry name" value="ABC_TRANSPORTER_1"/>
    <property type="match status" value="1"/>
</dbReference>
<evidence type="ECO:0000256" key="3">
    <source>
        <dbReference type="ARBA" id="ARBA00022741"/>
    </source>
</evidence>
<dbReference type="Proteomes" id="UP000589351">
    <property type="component" value="Unassembled WGS sequence"/>
</dbReference>
<dbReference type="RefSeq" id="WP_185124793.1">
    <property type="nucleotide sequence ID" value="NZ_CAJEWD010000003.1"/>
</dbReference>
<dbReference type="Pfam" id="PF00005">
    <property type="entry name" value="ABC_tran"/>
    <property type="match status" value="1"/>
</dbReference>
<dbReference type="PROSITE" id="PS50893">
    <property type="entry name" value="ABC_TRANSPORTER_2"/>
    <property type="match status" value="1"/>
</dbReference>
<dbReference type="GO" id="GO:0005524">
    <property type="term" value="F:ATP binding"/>
    <property type="evidence" value="ECO:0007669"/>
    <property type="project" value="UniProtKB-KW"/>
</dbReference>
<evidence type="ECO:0000256" key="1">
    <source>
        <dbReference type="ARBA" id="ARBA00005417"/>
    </source>
</evidence>
<evidence type="ECO:0000256" key="2">
    <source>
        <dbReference type="ARBA" id="ARBA00022448"/>
    </source>
</evidence>
<sequence length="217" mass="24285">MLEVKSLSKKYGEKTVFEDLELSAEAGEIIGLVGENGAGKSTLLKILATLSLPSSGEISLMNQTYRKNEKKLREYIAYVPQDIALFEELTVMENMKFFQKLSRKKVSKEDLKALLSSVNLQADQVKVSNLSGGMKRKLNLAVSLISDPKLLLLDEPTAGIDLRSRIEIGAFLKKLALEKNILIIYTSHDMNEIEQVCSRVVIIGEDPFYSKILKDFL</sequence>
<dbReference type="EMBL" id="CAJEWD010000003">
    <property type="protein sequence ID" value="CAD2071395.1"/>
    <property type="molecule type" value="Genomic_DNA"/>
</dbReference>
<dbReference type="Gene3D" id="3.40.50.300">
    <property type="entry name" value="P-loop containing nucleotide triphosphate hydrolases"/>
    <property type="match status" value="1"/>
</dbReference>
<dbReference type="PANTHER" id="PTHR42711:SF5">
    <property type="entry name" value="ABC TRANSPORTER ATP-BINDING PROTEIN NATA"/>
    <property type="match status" value="1"/>
</dbReference>
<gene>
    <name evidence="6" type="primary">yxlF</name>
    <name evidence="6" type="ORF">JEODO184_00227</name>
</gene>
<dbReference type="PANTHER" id="PTHR42711">
    <property type="entry name" value="ABC TRANSPORTER ATP-BINDING PROTEIN"/>
    <property type="match status" value="1"/>
</dbReference>
<dbReference type="InterPro" id="IPR003593">
    <property type="entry name" value="AAA+_ATPase"/>
</dbReference>
<evidence type="ECO:0000259" key="5">
    <source>
        <dbReference type="PROSITE" id="PS50893"/>
    </source>
</evidence>
<keyword evidence="3" id="KW-0547">Nucleotide-binding</keyword>
<comment type="caution">
    <text evidence="6">The sequence shown here is derived from an EMBL/GenBank/DDBJ whole genome shotgun (WGS) entry which is preliminary data.</text>
</comment>
<evidence type="ECO:0000313" key="7">
    <source>
        <dbReference type="Proteomes" id="UP000589351"/>
    </source>
</evidence>
<organism evidence="6 7">
    <name type="scientific">Jeotgalicoccus meleagridis</name>
    <dbReference type="NCBI Taxonomy" id="2759181"/>
    <lineage>
        <taxon>Bacteria</taxon>
        <taxon>Bacillati</taxon>
        <taxon>Bacillota</taxon>
        <taxon>Bacilli</taxon>
        <taxon>Bacillales</taxon>
        <taxon>Staphylococcaceae</taxon>
        <taxon>Jeotgalicoccus</taxon>
    </lineage>
</organism>
<dbReference type="InterPro" id="IPR017871">
    <property type="entry name" value="ABC_transporter-like_CS"/>
</dbReference>
<evidence type="ECO:0000256" key="4">
    <source>
        <dbReference type="ARBA" id="ARBA00022840"/>
    </source>
</evidence>
<accession>A0A6V7R2F0</accession>
<dbReference type="CDD" id="cd03230">
    <property type="entry name" value="ABC_DR_subfamily_A"/>
    <property type="match status" value="1"/>
</dbReference>
<feature type="domain" description="ABC transporter" evidence="5">
    <location>
        <begin position="2"/>
        <end position="217"/>
    </location>
</feature>
<dbReference type="SMART" id="SM00382">
    <property type="entry name" value="AAA"/>
    <property type="match status" value="1"/>
</dbReference>
<evidence type="ECO:0000313" key="6">
    <source>
        <dbReference type="EMBL" id="CAD2071395.1"/>
    </source>
</evidence>
<dbReference type="GO" id="GO:0016887">
    <property type="term" value="F:ATP hydrolysis activity"/>
    <property type="evidence" value="ECO:0007669"/>
    <property type="project" value="InterPro"/>
</dbReference>
<protein>
    <submittedName>
        <fullName evidence="6">Putative ABC transporter ATP-binding protein YxlF</fullName>
    </submittedName>
</protein>
<dbReference type="InterPro" id="IPR027417">
    <property type="entry name" value="P-loop_NTPase"/>
</dbReference>
<dbReference type="SUPFAM" id="SSF52540">
    <property type="entry name" value="P-loop containing nucleoside triphosphate hydrolases"/>
    <property type="match status" value="1"/>
</dbReference>
<comment type="similarity">
    <text evidence="1">Belongs to the ABC transporter superfamily.</text>
</comment>
<proteinExistence type="inferred from homology"/>